<dbReference type="InterPro" id="IPR004803">
    <property type="entry name" value="TGT"/>
</dbReference>
<dbReference type="Pfam" id="PF01702">
    <property type="entry name" value="TGT"/>
    <property type="match status" value="1"/>
</dbReference>
<dbReference type="GO" id="GO:0005737">
    <property type="term" value="C:cytoplasm"/>
    <property type="evidence" value="ECO:0007669"/>
    <property type="project" value="TreeGrafter"/>
</dbReference>
<comment type="caution">
    <text evidence="5">The sequence shown here is derived from an EMBL/GenBank/DDBJ whole genome shotgun (WGS) entry which is preliminary data.</text>
</comment>
<accession>A0A2M6XRX7</accession>
<dbReference type="GO" id="GO:0002099">
    <property type="term" value="P:tRNA wobble guanine modification"/>
    <property type="evidence" value="ECO:0007669"/>
    <property type="project" value="TreeGrafter"/>
</dbReference>
<evidence type="ECO:0000256" key="2">
    <source>
        <dbReference type="ARBA" id="ARBA00022679"/>
    </source>
</evidence>
<evidence type="ECO:0000313" key="6">
    <source>
        <dbReference type="Proteomes" id="UP000230586"/>
    </source>
</evidence>
<organism evidence="5 6">
    <name type="scientific">Candidatus Kuenenbacteria bacterium CG08_land_8_20_14_0_20_37_23</name>
    <dbReference type="NCBI Taxonomy" id="1974617"/>
    <lineage>
        <taxon>Bacteria</taxon>
        <taxon>Candidatus Kueneniibacteriota</taxon>
    </lineage>
</organism>
<dbReference type="EMBL" id="PEXX01000052">
    <property type="protein sequence ID" value="PIU10380.1"/>
    <property type="molecule type" value="Genomic_DNA"/>
</dbReference>
<dbReference type="SUPFAM" id="SSF51713">
    <property type="entry name" value="tRNA-guanine transglycosylase"/>
    <property type="match status" value="1"/>
</dbReference>
<dbReference type="Gene3D" id="3.20.20.105">
    <property type="entry name" value="Queuine tRNA-ribosyltransferase-like"/>
    <property type="match status" value="1"/>
</dbReference>
<feature type="domain" description="tRNA-guanine(15) transglycosylase-like" evidence="4">
    <location>
        <begin position="11"/>
        <end position="413"/>
    </location>
</feature>
<dbReference type="NCBIfam" id="TIGR00430">
    <property type="entry name" value="Q_tRNA_tgt"/>
    <property type="match status" value="1"/>
</dbReference>
<gene>
    <name evidence="5" type="primary">tgt</name>
    <name evidence="5" type="ORF">COT27_03445</name>
</gene>
<proteinExistence type="predicted"/>
<protein>
    <submittedName>
        <fullName evidence="5">tRNA guanosine(34) transglycosylase Tgt</fullName>
    </submittedName>
</protein>
<dbReference type="InterPro" id="IPR050076">
    <property type="entry name" value="ArchSynthase1/Queuine_TRR"/>
</dbReference>
<dbReference type="AlphaFoldDB" id="A0A2M6XRX7"/>
<reference evidence="6" key="1">
    <citation type="submission" date="2017-09" db="EMBL/GenBank/DDBJ databases">
        <title>Depth-based differentiation of microbial function through sediment-hosted aquifers and enrichment of novel symbionts in the deep terrestrial subsurface.</title>
        <authorList>
            <person name="Probst A.J."/>
            <person name="Ladd B."/>
            <person name="Jarett J.K."/>
            <person name="Geller-Mcgrath D.E."/>
            <person name="Sieber C.M.K."/>
            <person name="Emerson J.B."/>
            <person name="Anantharaman K."/>
            <person name="Thomas B.C."/>
            <person name="Malmstrom R."/>
            <person name="Stieglmeier M."/>
            <person name="Klingl A."/>
            <person name="Woyke T."/>
            <person name="Ryan C.M."/>
            <person name="Banfield J.F."/>
        </authorList>
    </citation>
    <scope>NUCLEOTIDE SEQUENCE [LARGE SCALE GENOMIC DNA]</scope>
</reference>
<name>A0A2M6XRX7_9BACT</name>
<dbReference type="NCBIfam" id="TIGR00449">
    <property type="entry name" value="tgt_general"/>
    <property type="match status" value="1"/>
</dbReference>
<dbReference type="Proteomes" id="UP000230586">
    <property type="component" value="Unassembled WGS sequence"/>
</dbReference>
<evidence type="ECO:0000256" key="1">
    <source>
        <dbReference type="ARBA" id="ARBA00022676"/>
    </source>
</evidence>
<dbReference type="InterPro" id="IPR002616">
    <property type="entry name" value="tRNA_ribo_trans-like"/>
</dbReference>
<keyword evidence="1" id="KW-0328">Glycosyltransferase</keyword>
<keyword evidence="2" id="KW-0808">Transferase</keyword>
<evidence type="ECO:0000259" key="4">
    <source>
        <dbReference type="Pfam" id="PF01702"/>
    </source>
</evidence>
<dbReference type="InterPro" id="IPR036511">
    <property type="entry name" value="TGT-like_sf"/>
</dbReference>
<dbReference type="PANTHER" id="PTHR46499:SF1">
    <property type="entry name" value="QUEUINE TRNA-RIBOSYLTRANSFERASE"/>
    <property type="match status" value="1"/>
</dbReference>
<dbReference type="GO" id="GO:0008479">
    <property type="term" value="F:tRNA-guanosine(34) queuine transglycosylase activity"/>
    <property type="evidence" value="ECO:0007669"/>
    <property type="project" value="InterPro"/>
</dbReference>
<keyword evidence="3" id="KW-0819">tRNA processing</keyword>
<evidence type="ECO:0000256" key="3">
    <source>
        <dbReference type="ARBA" id="ARBA00022694"/>
    </source>
</evidence>
<dbReference type="PANTHER" id="PTHR46499">
    <property type="entry name" value="QUEUINE TRNA-RIBOSYLTRANSFERASE"/>
    <property type="match status" value="1"/>
</dbReference>
<evidence type="ECO:0000313" key="5">
    <source>
        <dbReference type="EMBL" id="PIU10380.1"/>
    </source>
</evidence>
<sequence>MFRIFKKSKKSKARVGIIKTAHGIIKTPFFMPDATRGFVKMIDNHESKKFGIQSVVINTLHLYLQPGVKVIKKFKGAHNFMNWQKSLLSDSGGFQIFSLIHKSGKMGSINDDGAIFKSPIDGAQHKLTPEKSIQIQFDLGVDMIVALDDCPPNEFERASIEKSVKRTIEWAKRCREEYDKQVKKRKIASQNFLPLLFGVIHGGAELDLRKKCAVELIKLNFDGYCFGARPVDKQGNFLDKALQCTADLIPEDKLRFALGVGRPEDIFRCVKYGWDMFDCVIPTREARHGRLYKFFPDYGRICSVKYIPLAQKSRMVNRKSKIKNSNFKIESNFKPQTSKFYDILNINNSKFRADTNSIDRNCDCELCQDYSAGYMHHLFKIKEPLGARLATIHNLKFYLKLMEIIRKEIKRGEI</sequence>